<name>A0A562B3G6_9BURK</name>
<dbReference type="PANTHER" id="PTHR35175">
    <property type="entry name" value="DUF1289 DOMAIN-CONTAINING PROTEIN"/>
    <property type="match status" value="1"/>
</dbReference>
<reference evidence="1 2" key="1">
    <citation type="submission" date="2019-07" db="EMBL/GenBank/DDBJ databases">
        <title>Genome sequencing of lignin-degrading bacterial isolates.</title>
        <authorList>
            <person name="Gladden J."/>
        </authorList>
    </citation>
    <scope>NUCLEOTIDE SEQUENCE [LARGE SCALE GENOMIC DNA]</scope>
    <source>
        <strain evidence="1 2">J11</strain>
    </source>
</reference>
<evidence type="ECO:0000313" key="2">
    <source>
        <dbReference type="Proteomes" id="UP000318141"/>
    </source>
</evidence>
<sequence length="80" mass="9048">MPNPPQSAPTIFLPDDKDETLFDRPDSPCIGICSTLFDEVCQGCGRTAAEVSNWVFLSDEEKQAVWDRITNEGKARRFQR</sequence>
<protein>
    <recommendedName>
        <fullName evidence="3">Fe-S protein YdhL (DUF1289 family)</fullName>
    </recommendedName>
</protein>
<dbReference type="EMBL" id="VLJN01000056">
    <property type="protein sequence ID" value="TWG79762.1"/>
    <property type="molecule type" value="Genomic_DNA"/>
</dbReference>
<dbReference type="PANTHER" id="PTHR35175:SF1">
    <property type="entry name" value="OXIDOREDUCTASE"/>
    <property type="match status" value="1"/>
</dbReference>
<accession>A0A562B3G6</accession>
<keyword evidence="2" id="KW-1185">Reference proteome</keyword>
<dbReference type="InterPro" id="IPR010710">
    <property type="entry name" value="DUF1289"/>
</dbReference>
<organism evidence="1 2">
    <name type="scientific">Cupriavidus gilardii J11</name>
    <dbReference type="NCBI Taxonomy" id="936133"/>
    <lineage>
        <taxon>Bacteria</taxon>
        <taxon>Pseudomonadati</taxon>
        <taxon>Pseudomonadota</taxon>
        <taxon>Betaproteobacteria</taxon>
        <taxon>Burkholderiales</taxon>
        <taxon>Burkholderiaceae</taxon>
        <taxon>Cupriavidus</taxon>
    </lineage>
</organism>
<evidence type="ECO:0008006" key="3">
    <source>
        <dbReference type="Google" id="ProtNLM"/>
    </source>
</evidence>
<proteinExistence type="predicted"/>
<dbReference type="OrthoDB" id="5296987at2"/>
<gene>
    <name evidence="1" type="ORF">L602_000600001620</name>
</gene>
<comment type="caution">
    <text evidence="1">The sequence shown here is derived from an EMBL/GenBank/DDBJ whole genome shotgun (WGS) entry which is preliminary data.</text>
</comment>
<dbReference type="Pfam" id="PF06945">
    <property type="entry name" value="DUF1289"/>
    <property type="match status" value="1"/>
</dbReference>
<evidence type="ECO:0000313" key="1">
    <source>
        <dbReference type="EMBL" id="TWG79762.1"/>
    </source>
</evidence>
<dbReference type="Proteomes" id="UP000318141">
    <property type="component" value="Unassembled WGS sequence"/>
</dbReference>
<dbReference type="AlphaFoldDB" id="A0A562B3G6"/>